<evidence type="ECO:0000313" key="3">
    <source>
        <dbReference type="WBParaSite" id="EVEC_0000086301-mRNA-1"/>
    </source>
</evidence>
<accession>A0A0N4UU22</accession>
<dbReference type="WBParaSite" id="EVEC_0000086301-mRNA-1">
    <property type="protein sequence ID" value="EVEC_0000086301-mRNA-1"/>
    <property type="gene ID" value="EVEC_0000086301"/>
</dbReference>
<reference evidence="3" key="1">
    <citation type="submission" date="2017-02" db="UniProtKB">
        <authorList>
            <consortium name="WormBaseParasite"/>
        </authorList>
    </citation>
    <scope>IDENTIFICATION</scope>
</reference>
<reference evidence="1 2" key="2">
    <citation type="submission" date="2018-10" db="EMBL/GenBank/DDBJ databases">
        <authorList>
            <consortium name="Pathogen Informatics"/>
        </authorList>
    </citation>
    <scope>NUCLEOTIDE SEQUENCE [LARGE SCALE GENOMIC DNA]</scope>
</reference>
<evidence type="ECO:0000313" key="2">
    <source>
        <dbReference type="Proteomes" id="UP000274131"/>
    </source>
</evidence>
<proteinExistence type="predicted"/>
<gene>
    <name evidence="1" type="ORF">EVEC_LOCUS587</name>
</gene>
<organism evidence="3">
    <name type="scientific">Enterobius vermicularis</name>
    <name type="common">Human pinworm</name>
    <dbReference type="NCBI Taxonomy" id="51028"/>
    <lineage>
        <taxon>Eukaryota</taxon>
        <taxon>Metazoa</taxon>
        <taxon>Ecdysozoa</taxon>
        <taxon>Nematoda</taxon>
        <taxon>Chromadorea</taxon>
        <taxon>Rhabditida</taxon>
        <taxon>Spirurina</taxon>
        <taxon>Oxyuridomorpha</taxon>
        <taxon>Oxyuroidea</taxon>
        <taxon>Oxyuridae</taxon>
        <taxon>Enterobius</taxon>
    </lineage>
</organism>
<protein>
    <submittedName>
        <fullName evidence="1 3">Uncharacterized protein</fullName>
    </submittedName>
</protein>
<dbReference type="Proteomes" id="UP000274131">
    <property type="component" value="Unassembled WGS sequence"/>
</dbReference>
<keyword evidence="2" id="KW-1185">Reference proteome</keyword>
<evidence type="ECO:0000313" key="1">
    <source>
        <dbReference type="EMBL" id="VDD85444.1"/>
    </source>
</evidence>
<dbReference type="EMBL" id="UXUI01001453">
    <property type="protein sequence ID" value="VDD85444.1"/>
    <property type="molecule type" value="Genomic_DNA"/>
</dbReference>
<dbReference type="AlphaFoldDB" id="A0A0N4UU22"/>
<name>A0A0N4UU22_ENTVE</name>
<sequence>MMRRAASSQVRATKRHYRCMQCQNTPHRTARLASISSAAELYSLKPDRCRSHSTNLVNTKARSLEHSTKRHMAAEMPATGIRLQLENYPLADGGNVDEQLPYSNGLRKAGRNSIATTGYDDGSRMTYESILLQQNRLHPGLNPWKGNDYRRRSTYDNQVSAIYIM</sequence>